<dbReference type="NCBIfam" id="TIGR04366">
    <property type="entry name" value="cupin_WbuC"/>
    <property type="match status" value="1"/>
</dbReference>
<accession>A0A8J7U1Y0</accession>
<dbReference type="EMBL" id="JAFREP010000004">
    <property type="protein sequence ID" value="MBO1318017.1"/>
    <property type="molecule type" value="Genomic_DNA"/>
</dbReference>
<feature type="domain" description="Cupin fold metalloprotein WbuC cupin" evidence="2">
    <location>
        <begin position="18"/>
        <end position="94"/>
    </location>
</feature>
<name>A0A8J7U1Y0_9BACT</name>
<evidence type="ECO:0000256" key="1">
    <source>
        <dbReference type="SAM" id="MobiDB-lite"/>
    </source>
</evidence>
<dbReference type="InterPro" id="IPR027565">
    <property type="entry name" value="Cupin_WbuC"/>
</dbReference>
<protein>
    <submittedName>
        <fullName evidence="3">WbuC family cupin fold metalloprotein</fullName>
    </submittedName>
</protein>
<dbReference type="AlphaFoldDB" id="A0A8J7U1Y0"/>
<proteinExistence type="predicted"/>
<dbReference type="InterPro" id="IPR011051">
    <property type="entry name" value="RmlC_Cupin_sf"/>
</dbReference>
<dbReference type="SUPFAM" id="SSF51182">
    <property type="entry name" value="RmlC-like cupins"/>
    <property type="match status" value="1"/>
</dbReference>
<evidence type="ECO:0000313" key="4">
    <source>
        <dbReference type="Proteomes" id="UP000664417"/>
    </source>
</evidence>
<dbReference type="RefSeq" id="WP_207857574.1">
    <property type="nucleotide sequence ID" value="NZ_JAFREP010000004.1"/>
</dbReference>
<feature type="compositionally biased region" description="Pro residues" evidence="1">
    <location>
        <begin position="167"/>
        <end position="176"/>
    </location>
</feature>
<gene>
    <name evidence="3" type="ORF">J3U88_06045</name>
</gene>
<keyword evidence="4" id="KW-1185">Reference proteome</keyword>
<feature type="region of interest" description="Disordered" evidence="1">
    <location>
        <begin position="163"/>
        <end position="182"/>
    </location>
</feature>
<evidence type="ECO:0000313" key="3">
    <source>
        <dbReference type="EMBL" id="MBO1318017.1"/>
    </source>
</evidence>
<dbReference type="InterPro" id="IPR046058">
    <property type="entry name" value="WbuC_cupin"/>
</dbReference>
<reference evidence="3" key="1">
    <citation type="submission" date="2021-03" db="EMBL/GenBank/DDBJ databases">
        <authorList>
            <person name="Wang G."/>
        </authorList>
    </citation>
    <scope>NUCLEOTIDE SEQUENCE</scope>
    <source>
        <strain evidence="3">KCTC 12899</strain>
    </source>
</reference>
<dbReference type="Pfam" id="PF19480">
    <property type="entry name" value="DUF6016"/>
    <property type="match status" value="1"/>
</dbReference>
<sequence length="182" mass="20933">MTAVFFVETDIALIEKHHYAMLKRLAVESPLRRARICLHPDREDPLHEMIIAFCRDSYVAPHRHHDKSESFHLIEGQVMIVTFNEAGEPTYRVTLGDPSTGKPSIYRLNCKLWHTVIPLTEFVILHETTNGPFIRHQTDYAPWGPKDGDIPAIEAFLHRAQTQTMAEPPPRVLKPPMPREEP</sequence>
<organism evidence="3 4">
    <name type="scientific">Acanthopleuribacter pedis</name>
    <dbReference type="NCBI Taxonomy" id="442870"/>
    <lineage>
        <taxon>Bacteria</taxon>
        <taxon>Pseudomonadati</taxon>
        <taxon>Acidobacteriota</taxon>
        <taxon>Holophagae</taxon>
        <taxon>Acanthopleuribacterales</taxon>
        <taxon>Acanthopleuribacteraceae</taxon>
        <taxon>Acanthopleuribacter</taxon>
    </lineage>
</organism>
<dbReference type="Proteomes" id="UP000664417">
    <property type="component" value="Unassembled WGS sequence"/>
</dbReference>
<comment type="caution">
    <text evidence="3">The sequence shown here is derived from an EMBL/GenBank/DDBJ whole genome shotgun (WGS) entry which is preliminary data.</text>
</comment>
<evidence type="ECO:0000259" key="2">
    <source>
        <dbReference type="Pfam" id="PF19480"/>
    </source>
</evidence>